<evidence type="ECO:0000256" key="9">
    <source>
        <dbReference type="PROSITE-ProRule" id="PRU00175"/>
    </source>
</evidence>
<dbReference type="SMART" id="SM00249">
    <property type="entry name" value="PHD"/>
    <property type="match status" value="3"/>
</dbReference>
<dbReference type="Gene3D" id="3.30.40.10">
    <property type="entry name" value="Zinc/RING finger domain, C3HC4 (zinc finger)"/>
    <property type="match status" value="2"/>
</dbReference>
<dbReference type="PANTHER" id="PTHR45888">
    <property type="entry name" value="HL01030P-RELATED"/>
    <property type="match status" value="1"/>
</dbReference>
<evidence type="ECO:0000259" key="11">
    <source>
        <dbReference type="PROSITE" id="PS50016"/>
    </source>
</evidence>
<evidence type="ECO:0000256" key="3">
    <source>
        <dbReference type="ARBA" id="ARBA00022737"/>
    </source>
</evidence>
<dbReference type="Pfam" id="PF08624">
    <property type="entry name" value="CRC_subunit"/>
    <property type="match status" value="1"/>
</dbReference>
<keyword evidence="3" id="KW-0677">Repeat</keyword>
<dbReference type="EMBL" id="DF836747">
    <property type="protein sequence ID" value="GAN11048.1"/>
    <property type="molecule type" value="Genomic_DNA"/>
</dbReference>
<dbReference type="InterPro" id="IPR019787">
    <property type="entry name" value="Znf_PHD-finger"/>
</dbReference>
<evidence type="ECO:0000256" key="5">
    <source>
        <dbReference type="ARBA" id="ARBA00022833"/>
    </source>
</evidence>
<feature type="domain" description="PHD-type" evidence="11">
    <location>
        <begin position="792"/>
        <end position="856"/>
    </location>
</feature>
<feature type="region of interest" description="Disordered" evidence="10">
    <location>
        <begin position="251"/>
        <end position="311"/>
    </location>
</feature>
<evidence type="ECO:0000259" key="12">
    <source>
        <dbReference type="PROSITE" id="PS50089"/>
    </source>
</evidence>
<dbReference type="OrthoDB" id="787137at2759"/>
<evidence type="ECO:0000256" key="2">
    <source>
        <dbReference type="ARBA" id="ARBA00022723"/>
    </source>
</evidence>
<evidence type="ECO:0000256" key="8">
    <source>
        <dbReference type="ARBA" id="ARBA00023242"/>
    </source>
</evidence>
<dbReference type="InterPro" id="IPR013933">
    <property type="entry name" value="CRC_Rsc7/Swp82"/>
</dbReference>
<keyword evidence="8" id="KW-0539">Nucleus</keyword>
<keyword evidence="4 9" id="KW-0863">Zinc-finger</keyword>
<feature type="compositionally biased region" description="Polar residues" evidence="10">
    <location>
        <begin position="266"/>
        <end position="297"/>
    </location>
</feature>
<comment type="subcellular location">
    <subcellularLocation>
        <location evidence="1">Nucleus</location>
    </subcellularLocation>
</comment>
<dbReference type="Pfam" id="PF00628">
    <property type="entry name" value="PHD"/>
    <property type="match status" value="1"/>
</dbReference>
<feature type="domain" description="RING-type" evidence="12">
    <location>
        <begin position="795"/>
        <end position="854"/>
    </location>
</feature>
<gene>
    <name evidence="13" type="ORF">MAM1_0458c10601</name>
</gene>
<proteinExistence type="predicted"/>
<name>A0A0C9N8N4_9FUNG</name>
<evidence type="ECO:0000256" key="7">
    <source>
        <dbReference type="ARBA" id="ARBA00023163"/>
    </source>
</evidence>
<evidence type="ECO:0000313" key="14">
    <source>
        <dbReference type="Proteomes" id="UP000053815"/>
    </source>
</evidence>
<keyword evidence="7" id="KW-0804">Transcription</keyword>
<keyword evidence="2" id="KW-0479">Metal-binding</keyword>
<keyword evidence="6" id="KW-0805">Transcription regulation</keyword>
<evidence type="ECO:0000313" key="13">
    <source>
        <dbReference type="EMBL" id="GAN11048.1"/>
    </source>
</evidence>
<dbReference type="InterPro" id="IPR013083">
    <property type="entry name" value="Znf_RING/FYVE/PHD"/>
</dbReference>
<dbReference type="PROSITE" id="PS50089">
    <property type="entry name" value="ZF_RING_2"/>
    <property type="match status" value="1"/>
</dbReference>
<feature type="compositionally biased region" description="Acidic residues" evidence="10">
    <location>
        <begin position="99"/>
        <end position="120"/>
    </location>
</feature>
<keyword evidence="5" id="KW-0862">Zinc</keyword>
<feature type="domain" description="PHD-type" evidence="11">
    <location>
        <begin position="632"/>
        <end position="700"/>
    </location>
</feature>
<sequence>MPPKEVLKRKRGRPPVNATASTTTPPPLSTRKSSSRIAQNTRKSTSAPDPEPSTRSSSRKRGRPSTYYPAVHEESDAKRKRESGRTTTSASGPKSPLSDEYEEQANEEEEEEEEDVDVDQQDEKQVAALGDENDQDSDRDDIGETKVDCHGHLLEGREYKVPTFTLPSQGEQLLMLAMECTKLLGYRDSYLFFHKHPLLKRIRISDEEKATLKDMGLLVQWFKHRDVAVVTARSVFKCFGHRIIKRGRRTRDDYYENGNPEEKSTTRQSAQLRKQASSNDTTASASISSMFTNGTHTNNEEEEENDGSRKSLIAKTARSEGYASQAPLTNQTWMHHAALAARGFNAQLHERRAAKPTFYDIHSNINQVPASYQSTSCKFEFTKGDNAAAPLIEFKAQVASTENTKAPVYRGIGKHLLSCNVDAVLEAYPGSAEEKDKLRAVLANEQQVKALDANDDDRYPLAIMEGQFQARFPLHQARFNYPTPKVPDPTDMVDTAQSLAAQQFYLGLVYQSVNQFSDPARQSPMGRSPQSYSPVPPPPPQQQPHIQHTPPIQPTQLMQPQPVPQQMQPQPPPRMPMPIMTPEPPMCRTMLPGNQMCRNPVNKPGEKCPAHQPQKQMSDFAKGPPPQIVYSDNKCADCHQLKAAESLFNSPEEHVTDDFAVIKCSNCTRKYHPVCANLTTPLQVAAVESYPWSCPECKICCVCKSAGDESTLMICDGCDRGWHTGCCNPKVENVPEGSWLCQLCAKCHSCDEHGMEEESQYTHAIAPKSDRYKYPVYLATYCPKCNGNFKDDRFCTVCLKTYSEEENDDEDNEMVACDTCDHWVHTSCDEQLTPEKYQVLCDDEDAKYKCPMCEDRFKRLVDTSTADLALKGLSAPCGTAVGLLGGKIKTRGIVKFKEIKIGVPEVNGTGIAEMPPTNK</sequence>
<dbReference type="GO" id="GO:0005634">
    <property type="term" value="C:nucleus"/>
    <property type="evidence" value="ECO:0007669"/>
    <property type="project" value="UniProtKB-SubCell"/>
</dbReference>
<dbReference type="InterPro" id="IPR001841">
    <property type="entry name" value="Znf_RING"/>
</dbReference>
<evidence type="ECO:0000256" key="4">
    <source>
        <dbReference type="ARBA" id="ARBA00022771"/>
    </source>
</evidence>
<dbReference type="InterPro" id="IPR001965">
    <property type="entry name" value="Znf_PHD"/>
</dbReference>
<evidence type="ECO:0000256" key="6">
    <source>
        <dbReference type="ARBA" id="ARBA00023015"/>
    </source>
</evidence>
<dbReference type="SUPFAM" id="SSF57903">
    <property type="entry name" value="FYVE/PHD zinc finger"/>
    <property type="match status" value="3"/>
</dbReference>
<evidence type="ECO:0000256" key="1">
    <source>
        <dbReference type="ARBA" id="ARBA00004123"/>
    </source>
</evidence>
<feature type="region of interest" description="Disordered" evidence="10">
    <location>
        <begin position="1"/>
        <end position="120"/>
    </location>
</feature>
<dbReference type="Proteomes" id="UP000053815">
    <property type="component" value="Unassembled WGS sequence"/>
</dbReference>
<organism evidence="13">
    <name type="scientific">Mucor ambiguus</name>
    <dbReference type="NCBI Taxonomy" id="91626"/>
    <lineage>
        <taxon>Eukaryota</taxon>
        <taxon>Fungi</taxon>
        <taxon>Fungi incertae sedis</taxon>
        <taxon>Mucoromycota</taxon>
        <taxon>Mucoromycotina</taxon>
        <taxon>Mucoromycetes</taxon>
        <taxon>Mucorales</taxon>
        <taxon>Mucorineae</taxon>
        <taxon>Mucoraceae</taxon>
        <taxon>Mucor</taxon>
    </lineage>
</organism>
<feature type="compositionally biased region" description="Polar residues" evidence="10">
    <location>
        <begin position="36"/>
        <end position="47"/>
    </location>
</feature>
<feature type="compositionally biased region" description="Low complexity" evidence="10">
    <location>
        <begin position="543"/>
        <end position="568"/>
    </location>
</feature>
<accession>A0A0C9N8N4</accession>
<feature type="domain" description="PHD-type" evidence="11">
    <location>
        <begin position="697"/>
        <end position="747"/>
    </location>
</feature>
<feature type="compositionally biased region" description="Low complexity" evidence="10">
    <location>
        <begin position="14"/>
        <end position="23"/>
    </location>
</feature>
<dbReference type="PANTHER" id="PTHR45888:SF4">
    <property type="entry name" value="PHD FINGER PROTEIN 10"/>
    <property type="match status" value="1"/>
</dbReference>
<protein>
    <submittedName>
        <fullName evidence="13">Chromatin structure-remodeling complex protein RSC7</fullName>
    </submittedName>
</protein>
<dbReference type="PROSITE" id="PS50016">
    <property type="entry name" value="ZF_PHD_2"/>
    <property type="match status" value="3"/>
</dbReference>
<feature type="compositionally biased region" description="Basic and acidic residues" evidence="10">
    <location>
        <begin position="251"/>
        <end position="265"/>
    </location>
</feature>
<dbReference type="GO" id="GO:0008270">
    <property type="term" value="F:zinc ion binding"/>
    <property type="evidence" value="ECO:0007669"/>
    <property type="project" value="UniProtKB-KW"/>
</dbReference>
<evidence type="ECO:0000256" key="10">
    <source>
        <dbReference type="SAM" id="MobiDB-lite"/>
    </source>
</evidence>
<dbReference type="InterPro" id="IPR011011">
    <property type="entry name" value="Znf_FYVE_PHD"/>
</dbReference>
<feature type="region of interest" description="Disordered" evidence="10">
    <location>
        <begin position="518"/>
        <end position="574"/>
    </location>
</feature>
<dbReference type="SMART" id="SM00184">
    <property type="entry name" value="RING"/>
    <property type="match status" value="3"/>
</dbReference>
<dbReference type="STRING" id="91626.A0A0C9N8N4"/>
<dbReference type="AlphaFoldDB" id="A0A0C9N8N4"/>
<keyword evidence="14" id="KW-1185">Reference proteome</keyword>
<reference evidence="13" key="1">
    <citation type="submission" date="2014-09" db="EMBL/GenBank/DDBJ databases">
        <title>Draft genome sequence of an oleaginous Mucoromycotina fungus Mucor ambiguus NBRC6742.</title>
        <authorList>
            <person name="Takeda I."/>
            <person name="Yamane N."/>
            <person name="Morita T."/>
            <person name="Tamano K."/>
            <person name="Machida M."/>
            <person name="Baker S."/>
            <person name="Koike H."/>
        </authorList>
    </citation>
    <scope>NUCLEOTIDE SEQUENCE</scope>
    <source>
        <strain evidence="13">NBRC 6742</strain>
    </source>
</reference>